<evidence type="ECO:0000313" key="4">
    <source>
        <dbReference type="Proteomes" id="UP000066376"/>
    </source>
</evidence>
<dbReference type="InterPro" id="IPR006121">
    <property type="entry name" value="HMA_dom"/>
</dbReference>
<keyword evidence="4" id="KW-1185">Reference proteome</keyword>
<dbReference type="InterPro" id="IPR036163">
    <property type="entry name" value="HMA_dom_sf"/>
</dbReference>
<reference evidence="4" key="2">
    <citation type="submission" date="2016-02" db="EMBL/GenBank/DDBJ databases">
        <title>The draft genome sequence of the rumen methanogen Methanobrevibacter olleyae YLM1.</title>
        <authorList>
            <consortium name="New Zealand Agricultural Greenhouse Gas Research Centre/Pastoral Greenhouse Gas Research Consortium"/>
            <person name="Kelly W.J."/>
            <person name="Li D."/>
            <person name="Lambie S.C."/>
            <person name="Attwood G.T."/>
            <person name="Altermann E."/>
            <person name="Leahy S.C."/>
        </authorList>
    </citation>
    <scope>NUCLEOTIDE SEQUENCE [LARGE SCALE GENOMIC DNA]</scope>
    <source>
        <strain evidence="4">YLM1</strain>
    </source>
</reference>
<evidence type="ECO:0000256" key="1">
    <source>
        <dbReference type="ARBA" id="ARBA00022723"/>
    </source>
</evidence>
<dbReference type="RefSeq" id="WP_067148865.1">
    <property type="nucleotide sequence ID" value="NZ_CP014265.1"/>
</dbReference>
<dbReference type="PROSITE" id="PS50846">
    <property type="entry name" value="HMA_2"/>
    <property type="match status" value="1"/>
</dbReference>
<dbReference type="FunFam" id="3.30.70.100:FF:000001">
    <property type="entry name" value="ATPase copper transporting beta"/>
    <property type="match status" value="1"/>
</dbReference>
<keyword evidence="1" id="KW-0479">Metal-binding</keyword>
<sequence>MAEKELSVVGMHCPSCVMAVELSMKDLDGVEEAKADLDTSSVKVDYDSEKVTDADLIAAVKEAGFDVE</sequence>
<dbReference type="GeneID" id="28490135"/>
<organism evidence="3 4">
    <name type="scientific">Methanobrevibacter olleyae</name>
    <dbReference type="NCBI Taxonomy" id="294671"/>
    <lineage>
        <taxon>Archaea</taxon>
        <taxon>Methanobacteriati</taxon>
        <taxon>Methanobacteriota</taxon>
        <taxon>Methanomada group</taxon>
        <taxon>Methanobacteria</taxon>
        <taxon>Methanobacteriales</taxon>
        <taxon>Methanobacteriaceae</taxon>
        <taxon>Methanobrevibacter</taxon>
    </lineage>
</organism>
<feature type="domain" description="HMA" evidence="2">
    <location>
        <begin position="2"/>
        <end position="68"/>
    </location>
</feature>
<dbReference type="EMBL" id="CP014265">
    <property type="protein sequence ID" value="AMK16377.1"/>
    <property type="molecule type" value="Genomic_DNA"/>
</dbReference>
<dbReference type="KEGG" id="mol:YLM1_1822"/>
<dbReference type="AlphaFoldDB" id="A0A126R2S4"/>
<dbReference type="STRING" id="294671.YLM1_1822"/>
<protein>
    <submittedName>
        <fullName evidence="3">Copper ion binding protein</fullName>
    </submittedName>
</protein>
<dbReference type="PATRIC" id="fig|294671.3.peg.1893"/>
<accession>A0A126R2S4</accession>
<dbReference type="PANTHER" id="PTHR46594">
    <property type="entry name" value="P-TYPE CATION-TRANSPORTING ATPASE"/>
    <property type="match status" value="1"/>
</dbReference>
<dbReference type="Pfam" id="PF00403">
    <property type="entry name" value="HMA"/>
    <property type="match status" value="1"/>
</dbReference>
<gene>
    <name evidence="3" type="ORF">YLM1_1822</name>
</gene>
<dbReference type="CDD" id="cd00371">
    <property type="entry name" value="HMA"/>
    <property type="match status" value="1"/>
</dbReference>
<evidence type="ECO:0000313" key="3">
    <source>
        <dbReference type="EMBL" id="AMK16377.1"/>
    </source>
</evidence>
<evidence type="ECO:0000259" key="2">
    <source>
        <dbReference type="PROSITE" id="PS50846"/>
    </source>
</evidence>
<dbReference type="PANTHER" id="PTHR46594:SF4">
    <property type="entry name" value="P-TYPE CATION-TRANSPORTING ATPASE"/>
    <property type="match status" value="1"/>
</dbReference>
<dbReference type="SUPFAM" id="SSF55008">
    <property type="entry name" value="HMA, heavy metal-associated domain"/>
    <property type="match status" value="1"/>
</dbReference>
<proteinExistence type="predicted"/>
<name>A0A126R2S4_METOL</name>
<dbReference type="GO" id="GO:0046872">
    <property type="term" value="F:metal ion binding"/>
    <property type="evidence" value="ECO:0007669"/>
    <property type="project" value="UniProtKB-KW"/>
</dbReference>
<dbReference type="Proteomes" id="UP000066376">
    <property type="component" value="Chromosome"/>
</dbReference>
<dbReference type="Gene3D" id="3.30.70.100">
    <property type="match status" value="1"/>
</dbReference>
<reference evidence="3 4" key="1">
    <citation type="journal article" date="2016" name="Genome Announc.">
        <title>Draft Genome Sequence of the Rumen Methanogen Methanobrevibacter olleyae YLM1.</title>
        <authorList>
            <person name="Kelly W.J."/>
            <person name="Li D."/>
            <person name="Lambie S.C."/>
            <person name="Cox F."/>
            <person name="Attwood G.T."/>
            <person name="Altermann E."/>
            <person name="Leahy S.C."/>
        </authorList>
    </citation>
    <scope>NUCLEOTIDE SEQUENCE [LARGE SCALE GENOMIC DNA]</scope>
    <source>
        <strain evidence="3 4">YLM1</strain>
    </source>
</reference>